<evidence type="ECO:0000259" key="2">
    <source>
        <dbReference type="Pfam" id="PF07859"/>
    </source>
</evidence>
<dbReference type="EMBL" id="CAEZYQ010000015">
    <property type="protein sequence ID" value="CAB4751499.1"/>
    <property type="molecule type" value="Genomic_DNA"/>
</dbReference>
<proteinExistence type="predicted"/>
<dbReference type="PANTHER" id="PTHR48081:SF8">
    <property type="entry name" value="ALPHA_BETA HYDROLASE FOLD-3 DOMAIN-CONTAINING PROTEIN-RELATED"/>
    <property type="match status" value="1"/>
</dbReference>
<evidence type="ECO:0000256" key="1">
    <source>
        <dbReference type="ARBA" id="ARBA00022801"/>
    </source>
</evidence>
<name>A0A6J6TZ89_9ZZZZ</name>
<accession>A0A6J6TZ89</accession>
<reference evidence="3" key="1">
    <citation type="submission" date="2020-05" db="EMBL/GenBank/DDBJ databases">
        <authorList>
            <person name="Chiriac C."/>
            <person name="Salcher M."/>
            <person name="Ghai R."/>
            <person name="Kavagutti S V."/>
        </authorList>
    </citation>
    <scope>NUCLEOTIDE SEQUENCE</scope>
</reference>
<dbReference type="InterPro" id="IPR013094">
    <property type="entry name" value="AB_hydrolase_3"/>
</dbReference>
<dbReference type="PANTHER" id="PTHR48081">
    <property type="entry name" value="AB HYDROLASE SUPERFAMILY PROTEIN C4A8.06C"/>
    <property type="match status" value="1"/>
</dbReference>
<evidence type="ECO:0000313" key="3">
    <source>
        <dbReference type="EMBL" id="CAB4751499.1"/>
    </source>
</evidence>
<dbReference type="Pfam" id="PF07859">
    <property type="entry name" value="Abhydrolase_3"/>
    <property type="match status" value="1"/>
</dbReference>
<dbReference type="SUPFAM" id="SSF53474">
    <property type="entry name" value="alpha/beta-Hydrolases"/>
    <property type="match status" value="1"/>
</dbReference>
<keyword evidence="1" id="KW-0378">Hydrolase</keyword>
<protein>
    <submittedName>
        <fullName evidence="3">Unannotated protein</fullName>
    </submittedName>
</protein>
<dbReference type="InterPro" id="IPR029058">
    <property type="entry name" value="AB_hydrolase_fold"/>
</dbReference>
<dbReference type="AlphaFoldDB" id="A0A6J6TZ89"/>
<feature type="domain" description="Alpha/beta hydrolase fold-3" evidence="2">
    <location>
        <begin position="66"/>
        <end position="263"/>
    </location>
</feature>
<dbReference type="Gene3D" id="3.40.50.1820">
    <property type="entry name" value="alpha/beta hydrolase"/>
    <property type="match status" value="1"/>
</dbReference>
<organism evidence="3">
    <name type="scientific">freshwater metagenome</name>
    <dbReference type="NCBI Taxonomy" id="449393"/>
    <lineage>
        <taxon>unclassified sequences</taxon>
        <taxon>metagenomes</taxon>
        <taxon>ecological metagenomes</taxon>
    </lineage>
</organism>
<gene>
    <name evidence="3" type="ORF">UFOPK2761_02005</name>
</gene>
<dbReference type="GO" id="GO:0016787">
    <property type="term" value="F:hydrolase activity"/>
    <property type="evidence" value="ECO:0007669"/>
    <property type="project" value="UniProtKB-KW"/>
</dbReference>
<dbReference type="InterPro" id="IPR050300">
    <property type="entry name" value="GDXG_lipolytic_enzyme"/>
</dbReference>
<sequence length="288" mass="31143">MRLSDRISVTLMHHTARWTVRYGEGLRFAGSDLPRPTRLRAPTRHGEVTAFAYSPAGWSDGGPTHVHLHGGAWLMRHPHMDDWWCRYLAATAGVRLLNVDFHTAPYAVFPQAQEEAHDVAAWAAAQGPVSVGGFSSGGGMAAAVCLMARDTGSFTPRLQVLGVPALDLATDAAHTSGQGGTGQINPSLRALVRRAYFPDVDSRRSAYASPLLADSLEGLPRALVMTAERDTLRRDGDAYAARLREAGVEVWHDVTPRTDHYFLTEDPVRARTTMGKVAVEVAAALSPA</sequence>